<keyword evidence="2" id="KW-1133">Transmembrane helix</keyword>
<dbReference type="Pfam" id="PF24501">
    <property type="entry name" value="Ig_TMEM131L_5"/>
    <property type="match status" value="1"/>
</dbReference>
<dbReference type="InterPro" id="IPR055437">
    <property type="entry name" value="TMEM131L_Ig_5"/>
</dbReference>
<feature type="region of interest" description="Disordered" evidence="1">
    <location>
        <begin position="1062"/>
        <end position="1086"/>
    </location>
</feature>
<evidence type="ECO:0000313" key="5">
    <source>
        <dbReference type="Proteomes" id="UP000035680"/>
    </source>
</evidence>
<dbReference type="GO" id="GO:0016020">
    <property type="term" value="C:membrane"/>
    <property type="evidence" value="ECO:0007669"/>
    <property type="project" value="TreeGrafter"/>
</dbReference>
<protein>
    <submittedName>
        <fullName evidence="6">Transmembrane protein 131-like (inferred by orthology to a human protein)</fullName>
    </submittedName>
</protein>
<feature type="domain" description="TMEM131L fifth Ig-like" evidence="4">
    <location>
        <begin position="623"/>
        <end position="686"/>
    </location>
</feature>
<dbReference type="PANTHER" id="PTHR22050:SF0">
    <property type="entry name" value="TRANSMEMBRANE PROTEIN 131 HOMOLOG"/>
    <property type="match status" value="1"/>
</dbReference>
<proteinExistence type="predicted"/>
<reference evidence="5" key="1">
    <citation type="submission" date="2014-07" db="EMBL/GenBank/DDBJ databases">
        <authorList>
            <person name="Martin A.A"/>
            <person name="De Silva N."/>
        </authorList>
    </citation>
    <scope>NUCLEOTIDE SEQUENCE</scope>
</reference>
<evidence type="ECO:0000256" key="1">
    <source>
        <dbReference type="SAM" id="MobiDB-lite"/>
    </source>
</evidence>
<evidence type="ECO:0000259" key="3">
    <source>
        <dbReference type="Pfam" id="PF24499"/>
    </source>
</evidence>
<keyword evidence="2" id="KW-0472">Membrane</keyword>
<dbReference type="InterPro" id="IPR055436">
    <property type="entry name" value="Ig_TMEM131L_4"/>
</dbReference>
<name>A0A0K0FC86_STRVS</name>
<feature type="transmembrane region" description="Helical" evidence="2">
    <location>
        <begin position="798"/>
        <end position="815"/>
    </location>
</feature>
<dbReference type="Pfam" id="PF24499">
    <property type="entry name" value="Ig_TMEM131L_4"/>
    <property type="match status" value="1"/>
</dbReference>
<organism evidence="5 6">
    <name type="scientific">Strongyloides venezuelensis</name>
    <name type="common">Threadworm</name>
    <dbReference type="NCBI Taxonomy" id="75913"/>
    <lineage>
        <taxon>Eukaryota</taxon>
        <taxon>Metazoa</taxon>
        <taxon>Ecdysozoa</taxon>
        <taxon>Nematoda</taxon>
        <taxon>Chromadorea</taxon>
        <taxon>Rhabditida</taxon>
        <taxon>Tylenchina</taxon>
        <taxon>Panagrolaimomorpha</taxon>
        <taxon>Strongyloidoidea</taxon>
        <taxon>Strongyloididae</taxon>
        <taxon>Strongyloides</taxon>
    </lineage>
</organism>
<keyword evidence="5" id="KW-1185">Reference proteome</keyword>
<dbReference type="InterPro" id="IPR039877">
    <property type="entry name" value="TMEM131-like"/>
</dbReference>
<evidence type="ECO:0000259" key="4">
    <source>
        <dbReference type="Pfam" id="PF24501"/>
    </source>
</evidence>
<sequence>MHLDLYHNSESVSFHTSDQVSISKVVFFKNSLPFGVSIYDVKIIDKSKDDFQVNLIKKSVQIAPGDTTPTVRIKYLRKQENGFETIMKIYTNVSSYEVPIKIYNGELEVVINSIDKTQFDFGTLSPSDERSIHFTIQNHGTVPISIEKFTNPLEPFMKVVYKGQKDIPVSNDLMNAQKSPPTFSKSNDEIVIKGKAIGYFKLVLNLTNYSPLFNFHKTSNNIFGIVTKFNVYEYKILFNVSPGGLIHIPSQPELNFGDIFPGQVVSKRIYLFSYFPQKMNILRLSTLNNQGILFFESNTTTTTVNSNDNNNKKDLIIQSGKINDLNRVILMPHRSCNENCYVGIQLHSSDGQWFTYGMKLPQNLAEIDYYLFKNMRNRYERLIGMKKDIIDDSIIVDTTHVKNYEIHIKGKMIWPKLMTTDEVIFPLTAVGNYTIMNLTLQNPSLQPVVVQLLPLVIYPDAEAFLHSFREFLPTMPQPIEINETLMFSLRDTELFTLRPDSPVPKLREDLESIVNTPIPRFTLSMLLQPGMKVRIRLGFLPTDHILRSSLLIIRNNLTVVESVVLMGRGAHINMEVDGKNARTKDPLLFDIQPFHLSDCHNPKRLNHKLSTTLTVKRSFMVKNTGEIPFTVVNMSINNYICENRGFRVLNCEPFTLKPNETHILDIAYTPDFLMSWNEAALQLYMHMNSTSWMFPIAASIPKHMLSKCYSALPRPPFEGFMYYSCVSALIFCLICVIACAYLEGDRTISHAIRLQYMPPKKIFDFKNIAASTVPPQNTIKRTSDNIEGNVQISLWKRIINYMVSKVLYVCSLFWHERITATRLRSSMKEPSKEKDKKKAFSETLKLYQETTRSIQKTALDTFKMRNPGLLKRDIDLGDITTNIKIRMDENDIKKKKVVEEEKEEEINIAKRSPEVGKENNVIEKVVQQSNTNIKIQKGKKKGKGNKSNVVQNNKLSIVEEIKIEKKDKKYNDKDIIDSKIESNGINGDLLRENDKKKIKNTSNILKENIEAEKSVVKEKKIGKKKCDTTSISIDEESIKEEIIEEEADDKESVGFIQKWIDSSKSDEKESSPGSIKSSLKKDDIEEDSSLIDEEGIFDDMDPEEMDPVLLIRKYKELKTKYAKDSSKKNVPPEVDMEKVKQAQKEILTQQFNMPLDDVAKWDPDNPASTYQFVDLNQLVSEMILPNGAYGTEYMNSFNINPVAFNQPLNDPWNIMSAFTPGQNFFPPEHQMENLFSNINTTLPSGGSPSYFQNPSFPTFDRTPQIPPTSISQASIINNQTTASSNATQQQNNFPISSADEFNIWNPLTQENNETFDSWMKHTGIDKIIDDDEKKK</sequence>
<dbReference type="STRING" id="75913.A0A0K0FC86"/>
<keyword evidence="2" id="KW-0812">Transmembrane</keyword>
<reference evidence="6" key="2">
    <citation type="submission" date="2015-08" db="UniProtKB">
        <authorList>
            <consortium name="WormBaseParasite"/>
        </authorList>
    </citation>
    <scope>IDENTIFICATION</scope>
</reference>
<dbReference type="Proteomes" id="UP000035680">
    <property type="component" value="Unassembled WGS sequence"/>
</dbReference>
<feature type="domain" description="TMEM131L fourth Ig-like" evidence="3">
    <location>
        <begin position="424"/>
        <end position="570"/>
    </location>
</feature>
<evidence type="ECO:0000313" key="6">
    <source>
        <dbReference type="WBParaSite" id="SVE_0645000.1"/>
    </source>
</evidence>
<feature type="transmembrane region" description="Helical" evidence="2">
    <location>
        <begin position="720"/>
        <end position="742"/>
    </location>
</feature>
<accession>A0A0K0FC86</accession>
<dbReference type="PANTHER" id="PTHR22050">
    <property type="entry name" value="RW1 PROTEIN HOMOLOG"/>
    <property type="match status" value="1"/>
</dbReference>
<dbReference type="WBParaSite" id="SVE_0645000.1">
    <property type="protein sequence ID" value="SVE_0645000.1"/>
    <property type="gene ID" value="SVE_0645000"/>
</dbReference>
<evidence type="ECO:0000256" key="2">
    <source>
        <dbReference type="SAM" id="Phobius"/>
    </source>
</evidence>